<name>A0A022VWA7_TRIRU</name>
<evidence type="ECO:0000313" key="2">
    <source>
        <dbReference type="EMBL" id="EZF50326.1"/>
    </source>
</evidence>
<feature type="region of interest" description="Disordered" evidence="1">
    <location>
        <begin position="79"/>
        <end position="99"/>
    </location>
</feature>
<dbReference type="AlphaFoldDB" id="A0A022VWA7"/>
<sequence length="99" mass="11547">MERRRRRKGRKARMRMSSVNSGGWIRNTHYRNQRPRNKVERSTRPASKQFKSAWLGWLSRIPLAVDSRSDTLYHPPIIAMGGLGEPPDTDWKNARTSQS</sequence>
<reference evidence="2" key="1">
    <citation type="submission" date="2014-02" db="EMBL/GenBank/DDBJ databases">
        <title>The Genome Sequence of Trichophyton rubrum (morphotype fischeri) CBS 288.86.</title>
        <authorList>
            <consortium name="The Broad Institute Genomics Platform"/>
            <person name="Cuomo C.A."/>
            <person name="White T.C."/>
            <person name="Graser Y."/>
            <person name="Martinez-Rossi N."/>
            <person name="Heitman J."/>
            <person name="Young S.K."/>
            <person name="Zeng Q."/>
            <person name="Gargeya S."/>
            <person name="Abouelleil A."/>
            <person name="Alvarado L."/>
            <person name="Chapman S.B."/>
            <person name="Gainer-Dewar J."/>
            <person name="Goldberg J."/>
            <person name="Griggs A."/>
            <person name="Gujja S."/>
            <person name="Hansen M."/>
            <person name="Howarth C."/>
            <person name="Imamovic A."/>
            <person name="Larimer J."/>
            <person name="Martinez D."/>
            <person name="Murphy C."/>
            <person name="Pearson M.D."/>
            <person name="Persinoti G."/>
            <person name="Poon T."/>
            <person name="Priest M."/>
            <person name="Roberts A.D."/>
            <person name="Saif S."/>
            <person name="Shea T.D."/>
            <person name="Sykes S.N."/>
            <person name="Wortman J."/>
            <person name="Nusbaum C."/>
            <person name="Birren B."/>
        </authorList>
    </citation>
    <scope>NUCLEOTIDE SEQUENCE [LARGE SCALE GENOMIC DNA]</scope>
    <source>
        <strain evidence="2">CBS 288.86</strain>
    </source>
</reference>
<accession>A0A022VWA7</accession>
<dbReference type="Proteomes" id="UP000023758">
    <property type="component" value="Unassembled WGS sequence"/>
</dbReference>
<evidence type="ECO:0000256" key="1">
    <source>
        <dbReference type="SAM" id="MobiDB-lite"/>
    </source>
</evidence>
<feature type="region of interest" description="Disordered" evidence="1">
    <location>
        <begin position="1"/>
        <end position="46"/>
    </location>
</feature>
<dbReference type="EMBL" id="KK207889">
    <property type="protein sequence ID" value="EZF50326.1"/>
    <property type="molecule type" value="Genomic_DNA"/>
</dbReference>
<gene>
    <name evidence="2" type="ORF">H103_06417</name>
</gene>
<feature type="compositionally biased region" description="Basic residues" evidence="1">
    <location>
        <begin position="1"/>
        <end position="14"/>
    </location>
</feature>
<proteinExistence type="predicted"/>
<protein>
    <submittedName>
        <fullName evidence="2">Uncharacterized protein</fullName>
    </submittedName>
</protein>
<dbReference type="HOGENOM" id="CLU_2322030_0_0_1"/>
<organism evidence="2">
    <name type="scientific">Trichophyton rubrum CBS 288.86</name>
    <dbReference type="NCBI Taxonomy" id="1215330"/>
    <lineage>
        <taxon>Eukaryota</taxon>
        <taxon>Fungi</taxon>
        <taxon>Dikarya</taxon>
        <taxon>Ascomycota</taxon>
        <taxon>Pezizomycotina</taxon>
        <taxon>Eurotiomycetes</taxon>
        <taxon>Eurotiomycetidae</taxon>
        <taxon>Onygenales</taxon>
        <taxon>Arthrodermataceae</taxon>
        <taxon>Trichophyton</taxon>
    </lineage>
</organism>